<evidence type="ECO:0000313" key="3">
    <source>
        <dbReference type="EMBL" id="KKN27958.1"/>
    </source>
</evidence>
<dbReference type="InterPro" id="IPR029001">
    <property type="entry name" value="ITPase-like_fam"/>
</dbReference>
<accession>A0A0F9SEZ4</accession>
<dbReference type="Gene3D" id="3.90.950.10">
    <property type="match status" value="1"/>
</dbReference>
<proteinExistence type="inferred from homology"/>
<comment type="caution">
    <text evidence="3">The sequence shown here is derived from an EMBL/GenBank/DDBJ whole genome shotgun (WGS) entry which is preliminary data.</text>
</comment>
<dbReference type="PANTHER" id="PTHR43213">
    <property type="entry name" value="BIFUNCTIONAL DTTP/UTP PYROPHOSPHATASE/METHYLTRANSFERASE PROTEIN-RELATED"/>
    <property type="match status" value="1"/>
</dbReference>
<dbReference type="EMBL" id="LAZR01002602">
    <property type="protein sequence ID" value="KKN27958.1"/>
    <property type="molecule type" value="Genomic_DNA"/>
</dbReference>
<reference evidence="3" key="1">
    <citation type="journal article" date="2015" name="Nature">
        <title>Complex archaea that bridge the gap between prokaryotes and eukaryotes.</title>
        <authorList>
            <person name="Spang A."/>
            <person name="Saw J.H."/>
            <person name="Jorgensen S.L."/>
            <person name="Zaremba-Niedzwiedzka K."/>
            <person name="Martijn J."/>
            <person name="Lind A.E."/>
            <person name="van Eijk R."/>
            <person name="Schleper C."/>
            <person name="Guy L."/>
            <person name="Ettema T.J."/>
        </authorList>
    </citation>
    <scope>NUCLEOTIDE SEQUENCE</scope>
</reference>
<dbReference type="HAMAP" id="MF_00528">
    <property type="entry name" value="Maf"/>
    <property type="match status" value="1"/>
</dbReference>
<dbReference type="PIRSF" id="PIRSF006305">
    <property type="entry name" value="Maf"/>
    <property type="match status" value="1"/>
</dbReference>
<name>A0A0F9SEZ4_9ZZZZ</name>
<dbReference type="CDD" id="cd00555">
    <property type="entry name" value="Maf"/>
    <property type="match status" value="1"/>
</dbReference>
<dbReference type="Pfam" id="PF02545">
    <property type="entry name" value="Maf"/>
    <property type="match status" value="1"/>
</dbReference>
<dbReference type="GO" id="GO:0047429">
    <property type="term" value="F:nucleoside triphosphate diphosphatase activity"/>
    <property type="evidence" value="ECO:0007669"/>
    <property type="project" value="InterPro"/>
</dbReference>
<evidence type="ECO:0000256" key="2">
    <source>
        <dbReference type="ARBA" id="ARBA00022801"/>
    </source>
</evidence>
<protein>
    <submittedName>
        <fullName evidence="3">Uncharacterized protein</fullName>
    </submittedName>
</protein>
<evidence type="ECO:0000256" key="1">
    <source>
        <dbReference type="ARBA" id="ARBA00001968"/>
    </source>
</evidence>
<dbReference type="AlphaFoldDB" id="A0A0F9SEZ4"/>
<gene>
    <name evidence="3" type="ORF">LCGC14_0859180</name>
</gene>
<sequence length="199" mass="22080">MSQRLILASASTVRTEMLQRANVPHEVSVARIDEDTIKSALLAEHASPRDIADTLAEMKARKVSDKNPGALVLGCDQVLDHHGQLLSKPTSPQDAVTQIKSLAGDRHSLLSAAVIVEDGKPIWRHVGQVRLRMRELSDSYIEDYVARNWDSVRHSVGAYKLEEEGVRFFSSIEGDYFNVLGLPLLELLNYLTLRGNLPA</sequence>
<organism evidence="3">
    <name type="scientific">marine sediment metagenome</name>
    <dbReference type="NCBI Taxonomy" id="412755"/>
    <lineage>
        <taxon>unclassified sequences</taxon>
        <taxon>metagenomes</taxon>
        <taxon>ecological metagenomes</taxon>
    </lineage>
</organism>
<comment type="cofactor">
    <cofactor evidence="1">
        <name>a divalent metal cation</name>
        <dbReference type="ChEBI" id="CHEBI:60240"/>
    </cofactor>
</comment>
<dbReference type="InterPro" id="IPR003697">
    <property type="entry name" value="Maf-like"/>
</dbReference>
<keyword evidence="2" id="KW-0378">Hydrolase</keyword>
<dbReference type="NCBIfam" id="TIGR00172">
    <property type="entry name" value="maf"/>
    <property type="match status" value="1"/>
</dbReference>
<dbReference type="PANTHER" id="PTHR43213:SF5">
    <property type="entry name" value="BIFUNCTIONAL DTTP_UTP PYROPHOSPHATASE_METHYLTRANSFERASE PROTEIN-RELATED"/>
    <property type="match status" value="1"/>
</dbReference>
<dbReference type="SUPFAM" id="SSF52972">
    <property type="entry name" value="ITPase-like"/>
    <property type="match status" value="1"/>
</dbReference>